<dbReference type="Proteomes" id="UP001495147">
    <property type="component" value="Unassembled WGS sequence"/>
</dbReference>
<keyword evidence="3" id="KW-1003">Cell membrane</keyword>
<name>A0ABV0FWH1_9BURK</name>
<feature type="transmembrane region" description="Helical" evidence="7">
    <location>
        <begin position="25"/>
        <end position="45"/>
    </location>
</feature>
<evidence type="ECO:0000256" key="7">
    <source>
        <dbReference type="SAM" id="Phobius"/>
    </source>
</evidence>
<evidence type="ECO:0000256" key="2">
    <source>
        <dbReference type="ARBA" id="ARBA00005262"/>
    </source>
</evidence>
<dbReference type="PIRSF" id="PIRSF004810">
    <property type="entry name" value="ChrA"/>
    <property type="match status" value="1"/>
</dbReference>
<dbReference type="InterPro" id="IPR014047">
    <property type="entry name" value="Chr_Tranpt_l_chain"/>
</dbReference>
<feature type="transmembrane region" description="Helical" evidence="7">
    <location>
        <begin position="92"/>
        <end position="117"/>
    </location>
</feature>
<sequence>MSSSSAPTTPSTETPGSVPYSPLRLLADCIVLGLTAWGGFMALLAQAQQRFVRQRGWVLEKDFLDLMALVTMLPGPQAVNALAVMGHRLGGWVGFAAALAGIVLPSFFIILALWWGYAALAGHPQLQRALMVGVLPPLAMILAQTAWNQSKKATPQPRDKALAVAAAIALLVLPFWSAPILVLASGGVIARLFWPAPPAAPAPTSPAMGPAQMLLCLVPAALAVFQFVPALLPQDVVARLGLAFAGIATTLFGGALVMVPLLEGLIVDHLGWLSHAGFTAGLAASQLTPGPIVGIATFTGMEIAGWGGALAATIGVYTPTAVIAVGVSHAADRLKGLRWFQHAMVGVRCAVVGLIAGAAITLWLKLPLSTAPIACAQLTAVALLLVFKFKQPPYVSIPVGMGLAWLLMG</sequence>
<gene>
    <name evidence="8" type="primary">chrA</name>
    <name evidence="8" type="ORF">ABDJ85_02275</name>
</gene>
<comment type="caution">
    <text evidence="8">The sequence shown here is derived from an EMBL/GenBank/DDBJ whole genome shotgun (WGS) entry which is preliminary data.</text>
</comment>
<feature type="transmembrane region" description="Helical" evidence="7">
    <location>
        <begin position="210"/>
        <end position="228"/>
    </location>
</feature>
<evidence type="ECO:0000256" key="3">
    <source>
        <dbReference type="ARBA" id="ARBA00022475"/>
    </source>
</evidence>
<dbReference type="NCBIfam" id="TIGR00937">
    <property type="entry name" value="2A51"/>
    <property type="match status" value="1"/>
</dbReference>
<keyword evidence="6 7" id="KW-0472">Membrane</keyword>
<feature type="transmembrane region" description="Helical" evidence="7">
    <location>
        <begin position="339"/>
        <end position="364"/>
    </location>
</feature>
<organism evidence="8 9">
    <name type="scientific">Roseateles paludis</name>
    <dbReference type="NCBI Taxonomy" id="3145238"/>
    <lineage>
        <taxon>Bacteria</taxon>
        <taxon>Pseudomonadati</taxon>
        <taxon>Pseudomonadota</taxon>
        <taxon>Betaproteobacteria</taxon>
        <taxon>Burkholderiales</taxon>
        <taxon>Sphaerotilaceae</taxon>
        <taxon>Roseateles</taxon>
    </lineage>
</organism>
<evidence type="ECO:0000313" key="9">
    <source>
        <dbReference type="Proteomes" id="UP001495147"/>
    </source>
</evidence>
<feature type="transmembrane region" description="Helical" evidence="7">
    <location>
        <begin position="161"/>
        <end position="190"/>
    </location>
</feature>
<keyword evidence="5 7" id="KW-1133">Transmembrane helix</keyword>
<dbReference type="InterPro" id="IPR052518">
    <property type="entry name" value="CHR_Transporter"/>
</dbReference>
<feature type="transmembrane region" description="Helical" evidence="7">
    <location>
        <begin position="129"/>
        <end position="149"/>
    </location>
</feature>
<feature type="transmembrane region" description="Helical" evidence="7">
    <location>
        <begin position="240"/>
        <end position="262"/>
    </location>
</feature>
<dbReference type="Pfam" id="PF02417">
    <property type="entry name" value="Chromate_transp"/>
    <property type="match status" value="2"/>
</dbReference>
<dbReference type="InterPro" id="IPR003370">
    <property type="entry name" value="Chromate_transpt"/>
</dbReference>
<evidence type="ECO:0000256" key="5">
    <source>
        <dbReference type="ARBA" id="ARBA00022989"/>
    </source>
</evidence>
<accession>A0ABV0FWH1</accession>
<evidence type="ECO:0000256" key="4">
    <source>
        <dbReference type="ARBA" id="ARBA00022692"/>
    </source>
</evidence>
<comment type="similarity">
    <text evidence="2">Belongs to the chromate ion transporter (CHR) (TC 2.A.51) family.</text>
</comment>
<dbReference type="PANTHER" id="PTHR43663:SF1">
    <property type="entry name" value="CHROMATE TRANSPORTER"/>
    <property type="match status" value="1"/>
</dbReference>
<evidence type="ECO:0000256" key="1">
    <source>
        <dbReference type="ARBA" id="ARBA00004651"/>
    </source>
</evidence>
<proteinExistence type="inferred from homology"/>
<dbReference type="PANTHER" id="PTHR43663">
    <property type="entry name" value="CHROMATE TRANSPORT PROTEIN-RELATED"/>
    <property type="match status" value="1"/>
</dbReference>
<evidence type="ECO:0000313" key="8">
    <source>
        <dbReference type="EMBL" id="MEO3690273.1"/>
    </source>
</evidence>
<reference evidence="8 9" key="1">
    <citation type="submission" date="2024-05" db="EMBL/GenBank/DDBJ databases">
        <title>Roseateles sp. DJS-2-20 16S ribosomal RNA gene Genome sequencing and assembly.</title>
        <authorList>
            <person name="Woo H."/>
        </authorList>
    </citation>
    <scope>NUCLEOTIDE SEQUENCE [LARGE SCALE GENOMIC DNA]</scope>
    <source>
        <strain evidence="8 9">DJS-2-20</strain>
    </source>
</reference>
<keyword evidence="9" id="KW-1185">Reference proteome</keyword>
<keyword evidence="4 7" id="KW-0812">Transmembrane</keyword>
<dbReference type="RefSeq" id="WP_347703105.1">
    <property type="nucleotide sequence ID" value="NZ_JBDPZD010000001.1"/>
</dbReference>
<evidence type="ECO:0000256" key="6">
    <source>
        <dbReference type="ARBA" id="ARBA00023136"/>
    </source>
</evidence>
<dbReference type="EMBL" id="JBDPZD010000001">
    <property type="protein sequence ID" value="MEO3690273.1"/>
    <property type="molecule type" value="Genomic_DNA"/>
</dbReference>
<feature type="transmembrane region" description="Helical" evidence="7">
    <location>
        <begin position="370"/>
        <end position="387"/>
    </location>
</feature>
<protein>
    <submittedName>
        <fullName evidence="8">Chromate efflux transporter</fullName>
    </submittedName>
</protein>
<feature type="transmembrane region" description="Helical" evidence="7">
    <location>
        <begin position="303"/>
        <end position="327"/>
    </location>
</feature>
<comment type="subcellular location">
    <subcellularLocation>
        <location evidence="1">Cell membrane</location>
        <topology evidence="1">Multi-pass membrane protein</topology>
    </subcellularLocation>
</comment>